<dbReference type="InterPro" id="IPR000182">
    <property type="entry name" value="GNAT_dom"/>
</dbReference>
<evidence type="ECO:0000256" key="1">
    <source>
        <dbReference type="ARBA" id="ARBA00022679"/>
    </source>
</evidence>
<keyword evidence="5" id="KW-1185">Reference proteome</keyword>
<protein>
    <submittedName>
        <fullName evidence="4">N-acetylglutamate synthase, GNAT family</fullName>
    </submittedName>
</protein>
<keyword evidence="2" id="KW-0012">Acyltransferase</keyword>
<accession>A0A1G5BTF4</accession>
<organism evidence="4 5">
    <name type="scientific">Desulfoluna spongiiphila</name>
    <dbReference type="NCBI Taxonomy" id="419481"/>
    <lineage>
        <taxon>Bacteria</taxon>
        <taxon>Pseudomonadati</taxon>
        <taxon>Thermodesulfobacteriota</taxon>
        <taxon>Desulfobacteria</taxon>
        <taxon>Desulfobacterales</taxon>
        <taxon>Desulfolunaceae</taxon>
        <taxon>Desulfoluna</taxon>
    </lineage>
</organism>
<dbReference type="Pfam" id="PF13508">
    <property type="entry name" value="Acetyltransf_7"/>
    <property type="match status" value="1"/>
</dbReference>
<evidence type="ECO:0000259" key="3">
    <source>
        <dbReference type="Pfam" id="PF13508"/>
    </source>
</evidence>
<feature type="domain" description="N-acetyltransferase" evidence="3">
    <location>
        <begin position="60"/>
        <end position="141"/>
    </location>
</feature>
<gene>
    <name evidence="4" type="ORF">SAMN05216233_102173</name>
</gene>
<evidence type="ECO:0000256" key="2">
    <source>
        <dbReference type="ARBA" id="ARBA00023315"/>
    </source>
</evidence>
<dbReference type="GO" id="GO:0016747">
    <property type="term" value="F:acyltransferase activity, transferring groups other than amino-acyl groups"/>
    <property type="evidence" value="ECO:0007669"/>
    <property type="project" value="InterPro"/>
</dbReference>
<reference evidence="4 5" key="1">
    <citation type="submission" date="2016-10" db="EMBL/GenBank/DDBJ databases">
        <authorList>
            <person name="de Groot N.N."/>
        </authorList>
    </citation>
    <scope>NUCLEOTIDE SEQUENCE [LARGE SCALE GENOMIC DNA]</scope>
    <source>
        <strain evidence="4 5">AA1</strain>
    </source>
</reference>
<dbReference type="AlphaFoldDB" id="A0A1G5BTF4"/>
<dbReference type="Proteomes" id="UP000198870">
    <property type="component" value="Unassembled WGS sequence"/>
</dbReference>
<proteinExistence type="predicted"/>
<evidence type="ECO:0000313" key="5">
    <source>
        <dbReference type="Proteomes" id="UP000198870"/>
    </source>
</evidence>
<dbReference type="STRING" id="419481.SAMN05216233_102173"/>
<sequence length="166" mass="18919">MEDMTIREAHVQDAETLADMIRLSHRDVAERFHLTQENCPKHPSFCLAAWVQADFQRGVRYFFLTTEGRPCGCVALERASDQEMYVERLSVLPHKRRRGAGVRLVAHALGEAANLGVDTLGIGIISEFTELKAWYRSLGFEAVSVKHFDHLPFEVCFMTRWVPVTV</sequence>
<keyword evidence="1" id="KW-0808">Transferase</keyword>
<name>A0A1G5BTF4_9BACT</name>
<dbReference type="SUPFAM" id="SSF55729">
    <property type="entry name" value="Acyl-CoA N-acyltransferases (Nat)"/>
    <property type="match status" value="1"/>
</dbReference>
<dbReference type="CDD" id="cd04301">
    <property type="entry name" value="NAT_SF"/>
    <property type="match status" value="1"/>
</dbReference>
<dbReference type="EMBL" id="FMUX01000002">
    <property type="protein sequence ID" value="SCX93200.1"/>
    <property type="molecule type" value="Genomic_DNA"/>
</dbReference>
<evidence type="ECO:0000313" key="4">
    <source>
        <dbReference type="EMBL" id="SCX93200.1"/>
    </source>
</evidence>
<dbReference type="PANTHER" id="PTHR43877">
    <property type="entry name" value="AMINOALKYLPHOSPHONATE N-ACETYLTRANSFERASE-RELATED-RELATED"/>
    <property type="match status" value="1"/>
</dbReference>
<dbReference type="InterPro" id="IPR016181">
    <property type="entry name" value="Acyl_CoA_acyltransferase"/>
</dbReference>
<dbReference type="InterPro" id="IPR050832">
    <property type="entry name" value="Bact_Acetyltransf"/>
</dbReference>
<dbReference type="Gene3D" id="3.40.630.30">
    <property type="match status" value="1"/>
</dbReference>